<dbReference type="EMBL" id="WELI01000016">
    <property type="protein sequence ID" value="KAB7726286.1"/>
    <property type="molecule type" value="Genomic_DNA"/>
</dbReference>
<keyword evidence="1" id="KW-0812">Transmembrane</keyword>
<feature type="transmembrane region" description="Helical" evidence="1">
    <location>
        <begin position="153"/>
        <end position="173"/>
    </location>
</feature>
<evidence type="ECO:0000313" key="4">
    <source>
        <dbReference type="Proteomes" id="UP000488299"/>
    </source>
</evidence>
<dbReference type="Pfam" id="PF01757">
    <property type="entry name" value="Acyl_transf_3"/>
    <property type="match status" value="1"/>
</dbReference>
<feature type="transmembrane region" description="Helical" evidence="1">
    <location>
        <begin position="254"/>
        <end position="276"/>
    </location>
</feature>
<dbReference type="InterPro" id="IPR050879">
    <property type="entry name" value="Acyltransferase_3"/>
</dbReference>
<dbReference type="GO" id="GO:0000271">
    <property type="term" value="P:polysaccharide biosynthetic process"/>
    <property type="evidence" value="ECO:0007669"/>
    <property type="project" value="TreeGrafter"/>
</dbReference>
<evidence type="ECO:0000256" key="1">
    <source>
        <dbReference type="SAM" id="Phobius"/>
    </source>
</evidence>
<feature type="transmembrane region" description="Helical" evidence="1">
    <location>
        <begin position="185"/>
        <end position="203"/>
    </location>
</feature>
<dbReference type="GO" id="GO:0016747">
    <property type="term" value="F:acyltransferase activity, transferring groups other than amino-acyl groups"/>
    <property type="evidence" value="ECO:0007669"/>
    <property type="project" value="InterPro"/>
</dbReference>
<protein>
    <submittedName>
        <fullName evidence="3">Acyltransferase family protein</fullName>
    </submittedName>
</protein>
<dbReference type="GO" id="GO:0016020">
    <property type="term" value="C:membrane"/>
    <property type="evidence" value="ECO:0007669"/>
    <property type="project" value="TreeGrafter"/>
</dbReference>
<feature type="transmembrane region" description="Helical" evidence="1">
    <location>
        <begin position="356"/>
        <end position="379"/>
    </location>
</feature>
<dbReference type="PANTHER" id="PTHR23028">
    <property type="entry name" value="ACETYLTRANSFERASE"/>
    <property type="match status" value="1"/>
</dbReference>
<keyword evidence="3" id="KW-0012">Acyltransferase</keyword>
<sequence>MLKRLFSLNTASQKRVFGLDVLRAAAILIVVDAHANNALGSYHQGGLLHQFLPDGVELFFVLSGFLIGGILIRIYEQEGRMDGPVLINFWVRRWFRTLPNYYLVLGGLIVINLIQSFLAGQHHSLPDKWTLASYFVFLQNFARYVPDFFPETWSLAIEEWSYLFIPLILLGWHRLRPAHWSQQQVVLAVILTVIVGTNLLRLVLALQQPIAAGELGFRGIVITRLDAIAYGVLAAYIKQYYPTFWRSPIAQKNAFWLGLVMTVITAFTASILILAFYVDSGIYPAYVFYKRTFYFLVIGLSMMLLIPRMDAWRSATGWIPRAITHVSLISYSLYLLNLTPVMGLLINRIPTTSLAVGYGKVVLFWVVSLGLSTLLHKYYELPMTSLRDRMSKREPHLTETANVH</sequence>
<comment type="caution">
    <text evidence="3">The sequence shown here is derived from an EMBL/GenBank/DDBJ whole genome shotgun (WGS) entry which is preliminary data.</text>
</comment>
<dbReference type="PANTHER" id="PTHR23028:SF53">
    <property type="entry name" value="ACYL_TRANSF_3 DOMAIN-CONTAINING PROTEIN"/>
    <property type="match status" value="1"/>
</dbReference>
<dbReference type="RefSeq" id="WP_152126831.1">
    <property type="nucleotide sequence ID" value="NZ_WELI01000016.1"/>
</dbReference>
<feature type="transmembrane region" description="Helical" evidence="1">
    <location>
        <begin position="101"/>
        <end position="119"/>
    </location>
</feature>
<dbReference type="InterPro" id="IPR002656">
    <property type="entry name" value="Acyl_transf_3_dom"/>
</dbReference>
<reference evidence="3 4" key="1">
    <citation type="submission" date="2019-10" db="EMBL/GenBank/DDBJ databases">
        <title>Rudanella paleaurantiibacter sp. nov., isolated from sludge.</title>
        <authorList>
            <person name="Xu S.Q."/>
        </authorList>
    </citation>
    <scope>NUCLEOTIDE SEQUENCE [LARGE SCALE GENOMIC DNA]</scope>
    <source>
        <strain evidence="3 4">HX-22-17</strain>
    </source>
</reference>
<evidence type="ECO:0000259" key="2">
    <source>
        <dbReference type="Pfam" id="PF01757"/>
    </source>
</evidence>
<organism evidence="3 4">
    <name type="scientific">Rudanella paleaurantiibacter</name>
    <dbReference type="NCBI Taxonomy" id="2614655"/>
    <lineage>
        <taxon>Bacteria</taxon>
        <taxon>Pseudomonadati</taxon>
        <taxon>Bacteroidota</taxon>
        <taxon>Cytophagia</taxon>
        <taxon>Cytophagales</taxon>
        <taxon>Cytophagaceae</taxon>
        <taxon>Rudanella</taxon>
    </lineage>
</organism>
<feature type="transmembrane region" description="Helical" evidence="1">
    <location>
        <begin position="21"/>
        <end position="38"/>
    </location>
</feature>
<name>A0A7J5TSR5_9BACT</name>
<keyword evidence="3" id="KW-0808">Transferase</keyword>
<proteinExistence type="predicted"/>
<dbReference type="AlphaFoldDB" id="A0A7J5TSR5"/>
<feature type="transmembrane region" description="Helical" evidence="1">
    <location>
        <begin position="215"/>
        <end position="233"/>
    </location>
</feature>
<keyword evidence="1" id="KW-0472">Membrane</keyword>
<keyword evidence="1" id="KW-1133">Transmembrane helix</keyword>
<accession>A0A7J5TSR5</accession>
<feature type="domain" description="Acyltransferase 3" evidence="2">
    <location>
        <begin position="18"/>
        <end position="374"/>
    </location>
</feature>
<keyword evidence="4" id="KW-1185">Reference proteome</keyword>
<feature type="transmembrane region" description="Helical" evidence="1">
    <location>
        <begin position="288"/>
        <end position="306"/>
    </location>
</feature>
<dbReference type="Proteomes" id="UP000488299">
    <property type="component" value="Unassembled WGS sequence"/>
</dbReference>
<feature type="transmembrane region" description="Helical" evidence="1">
    <location>
        <begin position="318"/>
        <end position="336"/>
    </location>
</feature>
<gene>
    <name evidence="3" type="ORF">F5984_24690</name>
</gene>
<feature type="transmembrane region" description="Helical" evidence="1">
    <location>
        <begin position="58"/>
        <end position="75"/>
    </location>
</feature>
<evidence type="ECO:0000313" key="3">
    <source>
        <dbReference type="EMBL" id="KAB7726286.1"/>
    </source>
</evidence>